<dbReference type="Gene3D" id="3.40.50.2000">
    <property type="entry name" value="Glycogen Phosphorylase B"/>
    <property type="match status" value="1"/>
</dbReference>
<dbReference type="InterPro" id="IPR050271">
    <property type="entry name" value="UDP-glycosyltransferase"/>
</dbReference>
<reference evidence="6" key="1">
    <citation type="submission" date="2005-10" db="EMBL/GenBank/DDBJ databases">
        <authorList>
            <person name="Loftus B.J."/>
            <person name="Nene V.M."/>
            <person name="Hannick L.I."/>
            <person name="Bidwell S."/>
            <person name="Haas B."/>
            <person name="Amedeo P."/>
            <person name="Orvis J."/>
            <person name="Wortman J.R."/>
            <person name="White O.R."/>
            <person name="Salzberg S."/>
            <person name="Shumway M."/>
            <person name="Koo H."/>
            <person name="Zhao Y."/>
            <person name="Holmes M."/>
            <person name="Miller J."/>
            <person name="Schatz M."/>
            <person name="Pop M."/>
            <person name="Pai G."/>
            <person name="Utterback T."/>
            <person name="Rogers Y.-H."/>
            <person name="Kravitz S."/>
            <person name="Fraser C.M."/>
        </authorList>
    </citation>
    <scope>NUCLEOTIDE SEQUENCE</scope>
    <source>
        <strain evidence="6">Liverpool</strain>
    </source>
</reference>
<dbReference type="HOGENOM" id="CLU_012949_0_2_1"/>
<protein>
    <submittedName>
        <fullName evidence="6">AAEL003058-PA</fullName>
    </submittedName>
</protein>
<evidence type="ECO:0000256" key="4">
    <source>
        <dbReference type="SAM" id="Phobius"/>
    </source>
</evidence>
<feature type="chain" id="PRO_5036452521" evidence="5">
    <location>
        <begin position="23"/>
        <end position="525"/>
    </location>
</feature>
<dbReference type="FunFam" id="3.40.50.2000:FF:000144">
    <property type="entry name" value="UDP-glucuronosyltransferase"/>
    <property type="match status" value="1"/>
</dbReference>
<sequence>MMLYFSRVSIYLLVLCLSSAHGDNVLVLMGVPSPSHFIWIRPVINQLAANGHNVTVLSVNVDRDPPKNVTYIHLEETYNVLYGNTNVFNNIMERSKDNPFQAVISAYKFCTLACRGCTTSKGFKLLLNYPDNFHFDLVIYDCSAGPCILGFLQKFGYPPLISVSAFGIPHYSTLIVGGYKPSSHVPHFSLTYDSRMSFIERATNFLVHNFDSFYRRWVFMPRIWSIAQPAFEIDLPDLESLERSQLMLVNSNPLLDHPEVLPQNVIPVGGLQIAEPKDLPQDIQKFIGASTKGAVLFAMGTNFKSKMFTSERQAMFIDAFAQFSEYSFLWKFDEDNITIPIPPNVMISKWLPQSDILAHPQVKVFISHCGLLGTYETTYFGVPIVGIPVYIDQHKNAATLVRNGGGLSLKLADLTAESIEKTLREVLENSTFRLNMQNMSKLLRDQPEKPLNRAIWWIEWVLRHPHEYHSQSPTLDLDVISDSNADVIICFLCILITILYILLKLFKYLKTFKKSAVSEDNKKVK</sequence>
<evidence type="ECO:0000256" key="3">
    <source>
        <dbReference type="ARBA" id="ARBA00022679"/>
    </source>
</evidence>
<dbReference type="PANTHER" id="PTHR48043">
    <property type="entry name" value="EG:EG0003.4 PROTEIN-RELATED"/>
    <property type="match status" value="1"/>
</dbReference>
<evidence type="ECO:0000256" key="2">
    <source>
        <dbReference type="ARBA" id="ARBA00022676"/>
    </source>
</evidence>
<comment type="similarity">
    <text evidence="1">Belongs to the UDP-glycosyltransferase family.</text>
</comment>
<dbReference type="GO" id="GO:0008194">
    <property type="term" value="F:UDP-glycosyltransferase activity"/>
    <property type="evidence" value="ECO:0007669"/>
    <property type="project" value="InterPro"/>
</dbReference>
<keyword evidence="4" id="KW-1133">Transmembrane helix</keyword>
<keyword evidence="4" id="KW-0812">Transmembrane</keyword>
<keyword evidence="5" id="KW-0732">Signal</keyword>
<feature type="signal peptide" evidence="5">
    <location>
        <begin position="1"/>
        <end position="22"/>
    </location>
</feature>
<keyword evidence="4" id="KW-0472">Membrane</keyword>
<dbReference type="PANTHER" id="PTHR48043:SF159">
    <property type="entry name" value="EG:EG0003.4 PROTEIN-RELATED"/>
    <property type="match status" value="1"/>
</dbReference>
<keyword evidence="2" id="KW-0328">Glycosyltransferase</keyword>
<dbReference type="FunFam" id="3.40.50.2000:FF:000050">
    <property type="entry name" value="UDP-glucuronosyltransferase"/>
    <property type="match status" value="1"/>
</dbReference>
<dbReference type="KEGG" id="aag:5576971"/>
<evidence type="ECO:0000256" key="1">
    <source>
        <dbReference type="ARBA" id="ARBA00009995"/>
    </source>
</evidence>
<proteinExistence type="inferred from homology"/>
<name>A0A1S4F3W9_AEDAE</name>
<organism evidence="6 7">
    <name type="scientific">Aedes aegypti</name>
    <name type="common">Yellowfever mosquito</name>
    <name type="synonym">Culex aegypti</name>
    <dbReference type="NCBI Taxonomy" id="7159"/>
    <lineage>
        <taxon>Eukaryota</taxon>
        <taxon>Metazoa</taxon>
        <taxon>Ecdysozoa</taxon>
        <taxon>Arthropoda</taxon>
        <taxon>Hexapoda</taxon>
        <taxon>Insecta</taxon>
        <taxon>Pterygota</taxon>
        <taxon>Neoptera</taxon>
        <taxon>Endopterygota</taxon>
        <taxon>Diptera</taxon>
        <taxon>Nematocera</taxon>
        <taxon>Culicoidea</taxon>
        <taxon>Culicidae</taxon>
        <taxon>Culicinae</taxon>
        <taxon>Aedini</taxon>
        <taxon>Aedes</taxon>
        <taxon>Stegomyia</taxon>
    </lineage>
</organism>
<keyword evidence="3" id="KW-0808">Transferase</keyword>
<dbReference type="InterPro" id="IPR002213">
    <property type="entry name" value="UDP_glucos_trans"/>
</dbReference>
<dbReference type="AlphaFoldDB" id="A0A1S4F3W9"/>
<gene>
    <name evidence="6" type="ORF">AaeL_AAEL003058</name>
</gene>
<dbReference type="OrthoDB" id="5835829at2759"/>
<accession>A0A1S4F3W9</accession>
<evidence type="ECO:0000313" key="6">
    <source>
        <dbReference type="EMBL" id="EAT45660.1"/>
    </source>
</evidence>
<dbReference type="Proteomes" id="UP000682892">
    <property type="component" value="Chromosome 2"/>
</dbReference>
<reference evidence="6" key="2">
    <citation type="journal article" date="2007" name="Science">
        <title>Genome sequence of Aedes aegypti, a major arbovirus vector.</title>
        <authorList>
            <person name="Nene V."/>
            <person name="Wortman J.R."/>
            <person name="Lawson D."/>
            <person name="Haas B."/>
            <person name="Kodira C."/>
            <person name="Tu Z.J."/>
            <person name="Loftus B."/>
            <person name="Xi Z."/>
            <person name="Megy K."/>
            <person name="Grabherr M."/>
            <person name="Ren Q."/>
            <person name="Zdobnov E.M."/>
            <person name="Lobo N.F."/>
            <person name="Campbell K.S."/>
            <person name="Brown S.E."/>
            <person name="Bonaldo M.F."/>
            <person name="Zhu J."/>
            <person name="Sinkins S.P."/>
            <person name="Hogenkamp D.G."/>
            <person name="Amedeo P."/>
            <person name="Arensburger P."/>
            <person name="Atkinson P.W."/>
            <person name="Bidwell S."/>
            <person name="Biedler J."/>
            <person name="Birney E."/>
            <person name="Bruggner R.V."/>
            <person name="Costas J."/>
            <person name="Coy M.R."/>
            <person name="Crabtree J."/>
            <person name="Crawford M."/>
            <person name="Debruyn B."/>
            <person name="Decaprio D."/>
            <person name="Eiglmeier K."/>
            <person name="Eisenstadt E."/>
            <person name="El-Dorry H."/>
            <person name="Gelbart W.M."/>
            <person name="Gomes S.L."/>
            <person name="Hammond M."/>
            <person name="Hannick L.I."/>
            <person name="Hogan J.R."/>
            <person name="Holmes M.H."/>
            <person name="Jaffe D."/>
            <person name="Johnston J.S."/>
            <person name="Kennedy R.C."/>
            <person name="Koo H."/>
            <person name="Kravitz S."/>
            <person name="Kriventseva E.V."/>
            <person name="Kulp D."/>
            <person name="Labutti K."/>
            <person name="Lee E."/>
            <person name="Li S."/>
            <person name="Lovin D.D."/>
            <person name="Mao C."/>
            <person name="Mauceli E."/>
            <person name="Menck C.F."/>
            <person name="Miller J.R."/>
            <person name="Montgomery P."/>
            <person name="Mori A."/>
            <person name="Nascimento A.L."/>
            <person name="Naveira H.F."/>
            <person name="Nusbaum C."/>
            <person name="O'leary S."/>
            <person name="Orvis J."/>
            <person name="Pertea M."/>
            <person name="Quesneville H."/>
            <person name="Reidenbach K.R."/>
            <person name="Rogers Y.H."/>
            <person name="Roth C.W."/>
            <person name="Schneider J.R."/>
            <person name="Schatz M."/>
            <person name="Shumway M."/>
            <person name="Stanke M."/>
            <person name="Stinson E.O."/>
            <person name="Tubio J.M."/>
            <person name="Vanzee J.P."/>
            <person name="Verjovski-Almeida S."/>
            <person name="Werner D."/>
            <person name="White O."/>
            <person name="Wyder S."/>
            <person name="Zeng Q."/>
            <person name="Zhao Q."/>
            <person name="Zhao Y."/>
            <person name="Hill C.A."/>
            <person name="Raikhel A.S."/>
            <person name="Soares M.B."/>
            <person name="Knudson D.L."/>
            <person name="Lee N.H."/>
            <person name="Galagan J."/>
            <person name="Salzberg S.L."/>
            <person name="Paulsen I.T."/>
            <person name="Dimopoulos G."/>
            <person name="Collins F.H."/>
            <person name="Birren B."/>
            <person name="Fraser-Liggett C.M."/>
            <person name="Severson D.W."/>
        </authorList>
    </citation>
    <scope>NUCLEOTIDE SEQUENCE [LARGE SCALE GENOMIC DNA]</scope>
    <source>
        <strain evidence="6">Liverpool</strain>
    </source>
</reference>
<evidence type="ECO:0000313" key="7">
    <source>
        <dbReference type="Proteomes" id="UP000682892"/>
    </source>
</evidence>
<dbReference type="EMBL" id="CH477261">
    <property type="protein sequence ID" value="EAT45660.1"/>
    <property type="molecule type" value="Genomic_DNA"/>
</dbReference>
<dbReference type="Pfam" id="PF00201">
    <property type="entry name" value="UDPGT"/>
    <property type="match status" value="1"/>
</dbReference>
<dbReference type="OMA" id="YIHLENT"/>
<dbReference type="CDD" id="cd03784">
    <property type="entry name" value="GT1_Gtf-like"/>
    <property type="match status" value="1"/>
</dbReference>
<reference evidence="6" key="3">
    <citation type="submission" date="2012-09" db="EMBL/GenBank/DDBJ databases">
        <authorList>
            <consortium name="VectorBase"/>
        </authorList>
    </citation>
    <scope>NUCLEOTIDE SEQUENCE</scope>
    <source>
        <strain evidence="6">Liverpool</strain>
    </source>
</reference>
<dbReference type="SUPFAM" id="SSF53756">
    <property type="entry name" value="UDP-Glycosyltransferase/glycogen phosphorylase"/>
    <property type="match status" value="1"/>
</dbReference>
<evidence type="ECO:0000256" key="5">
    <source>
        <dbReference type="SAM" id="SignalP"/>
    </source>
</evidence>
<feature type="transmembrane region" description="Helical" evidence="4">
    <location>
        <begin position="485"/>
        <end position="506"/>
    </location>
</feature>